<comment type="similarity">
    <text evidence="2 13">Belongs to the amiloride-sensitive sodium channel (TC 1.A.6) family.</text>
</comment>
<keyword evidence="6 14" id="KW-1133">Transmembrane helix</keyword>
<keyword evidence="5 13" id="KW-0812">Transmembrane</keyword>
<evidence type="ECO:0000313" key="15">
    <source>
        <dbReference type="EMBL" id="CAD5208138.1"/>
    </source>
</evidence>
<keyword evidence="3 13" id="KW-0813">Transport</keyword>
<comment type="subcellular location">
    <subcellularLocation>
        <location evidence="1">Membrane</location>
        <topology evidence="1">Multi-pass membrane protein</topology>
    </subcellularLocation>
</comment>
<evidence type="ECO:0000256" key="4">
    <source>
        <dbReference type="ARBA" id="ARBA00022461"/>
    </source>
</evidence>
<sequence>MAIRKNIVEKFDHFCDYTSIVGFRLLRSENPRWLRLSAVLFFITFAAMFAIQTKDAFLRFLDPAKVPIPTFNMWVHKNITRPSIALCSTNWNTRLMVNTTQQNMFEILIYEIYNGTTSDSADLIEHLGHSDESTAPPSPAVLAEIEEARNVKSIVMHTQLNKDDPVYEYVMHPSFGRCIVFKTENENVYSKDDIENTYDIQDFYLLRNNDYDLESTNDDQTLFAGFMYNAKFGFLNRIGMSPGNFLQINVDGFTETVNMVKDEITKKMELYEYTTDFQNRPLSMEILDAFDEGEFDDYSALVGNEEKNDTVFELKGRNSWNTERTVEDDEFALHNSLAINIIYRNYITQEILYSDEFSFWSLLTEVGGALGLYFGVTVITLYETFFFFFTVKEVKPIREMALDKKLTKRILYFKEANAEDSAQLPVPLHL</sequence>
<dbReference type="Proteomes" id="UP000582659">
    <property type="component" value="Unassembled WGS sequence"/>
</dbReference>
<feature type="transmembrane region" description="Helical" evidence="14">
    <location>
        <begin position="33"/>
        <end position="51"/>
    </location>
</feature>
<gene>
    <name evidence="15" type="ORF">BXYJ_LOCUS374</name>
</gene>
<keyword evidence="10" id="KW-0325">Glycoprotein</keyword>
<evidence type="ECO:0000256" key="2">
    <source>
        <dbReference type="ARBA" id="ARBA00007193"/>
    </source>
</evidence>
<evidence type="ECO:0000256" key="7">
    <source>
        <dbReference type="ARBA" id="ARBA00023053"/>
    </source>
</evidence>
<dbReference type="EMBL" id="CAJFCV020000001">
    <property type="protein sequence ID" value="CAG9080372.1"/>
    <property type="molecule type" value="Genomic_DNA"/>
</dbReference>
<keyword evidence="7" id="KW-0915">Sodium</keyword>
<evidence type="ECO:0000256" key="10">
    <source>
        <dbReference type="ARBA" id="ARBA00023180"/>
    </source>
</evidence>
<keyword evidence="8 13" id="KW-0406">Ion transport</keyword>
<accession>A0A7I8XEN1</accession>
<dbReference type="Pfam" id="PF00858">
    <property type="entry name" value="ASC"/>
    <property type="match status" value="2"/>
</dbReference>
<evidence type="ECO:0000256" key="8">
    <source>
        <dbReference type="ARBA" id="ARBA00023065"/>
    </source>
</evidence>
<dbReference type="PRINTS" id="PR01078">
    <property type="entry name" value="AMINACHANNEL"/>
</dbReference>
<keyword evidence="16" id="KW-1185">Reference proteome</keyword>
<dbReference type="EMBL" id="CAJFDI010000001">
    <property type="protein sequence ID" value="CAD5208138.1"/>
    <property type="molecule type" value="Genomic_DNA"/>
</dbReference>
<dbReference type="Proteomes" id="UP000659654">
    <property type="component" value="Unassembled WGS sequence"/>
</dbReference>
<dbReference type="GO" id="GO:0016020">
    <property type="term" value="C:membrane"/>
    <property type="evidence" value="ECO:0007669"/>
    <property type="project" value="UniProtKB-SubCell"/>
</dbReference>
<evidence type="ECO:0000256" key="11">
    <source>
        <dbReference type="ARBA" id="ARBA00023201"/>
    </source>
</evidence>
<evidence type="ECO:0000256" key="3">
    <source>
        <dbReference type="ARBA" id="ARBA00022448"/>
    </source>
</evidence>
<evidence type="ECO:0000256" key="9">
    <source>
        <dbReference type="ARBA" id="ARBA00023136"/>
    </source>
</evidence>
<comment type="caution">
    <text evidence="15">The sequence shown here is derived from an EMBL/GenBank/DDBJ whole genome shotgun (WGS) entry which is preliminary data.</text>
</comment>
<organism evidence="15 16">
    <name type="scientific">Bursaphelenchus xylophilus</name>
    <name type="common">Pinewood nematode worm</name>
    <name type="synonym">Aphelenchoides xylophilus</name>
    <dbReference type="NCBI Taxonomy" id="6326"/>
    <lineage>
        <taxon>Eukaryota</taxon>
        <taxon>Metazoa</taxon>
        <taxon>Ecdysozoa</taxon>
        <taxon>Nematoda</taxon>
        <taxon>Chromadorea</taxon>
        <taxon>Rhabditida</taxon>
        <taxon>Tylenchina</taxon>
        <taxon>Tylenchomorpha</taxon>
        <taxon>Aphelenchoidea</taxon>
        <taxon>Aphelenchoididae</taxon>
        <taxon>Bursaphelenchus</taxon>
    </lineage>
</organism>
<dbReference type="GO" id="GO:0005272">
    <property type="term" value="F:sodium channel activity"/>
    <property type="evidence" value="ECO:0007669"/>
    <property type="project" value="UniProtKB-KW"/>
</dbReference>
<dbReference type="AlphaFoldDB" id="A0A7I8XEN1"/>
<reference evidence="15" key="1">
    <citation type="submission" date="2020-09" db="EMBL/GenBank/DDBJ databases">
        <authorList>
            <person name="Kikuchi T."/>
        </authorList>
    </citation>
    <scope>NUCLEOTIDE SEQUENCE</scope>
    <source>
        <strain evidence="15">Ka4C1</strain>
    </source>
</reference>
<protein>
    <submittedName>
        <fullName evidence="15">(pine wood nematode) hypothetical protein</fullName>
    </submittedName>
</protein>
<evidence type="ECO:0000256" key="5">
    <source>
        <dbReference type="ARBA" id="ARBA00022692"/>
    </source>
</evidence>
<feature type="transmembrane region" description="Helical" evidence="14">
    <location>
        <begin position="370"/>
        <end position="391"/>
    </location>
</feature>
<dbReference type="InterPro" id="IPR001873">
    <property type="entry name" value="ENaC"/>
</dbReference>
<dbReference type="Gene3D" id="1.10.287.770">
    <property type="entry name" value="YojJ-like"/>
    <property type="match status" value="1"/>
</dbReference>
<evidence type="ECO:0000256" key="13">
    <source>
        <dbReference type="RuleBase" id="RU000679"/>
    </source>
</evidence>
<evidence type="ECO:0000256" key="12">
    <source>
        <dbReference type="ARBA" id="ARBA00023303"/>
    </source>
</evidence>
<evidence type="ECO:0000256" key="14">
    <source>
        <dbReference type="SAM" id="Phobius"/>
    </source>
</evidence>
<keyword evidence="9 14" id="KW-0472">Membrane</keyword>
<evidence type="ECO:0000256" key="6">
    <source>
        <dbReference type="ARBA" id="ARBA00022989"/>
    </source>
</evidence>
<keyword evidence="12 13" id="KW-0407">Ion channel</keyword>
<keyword evidence="4 13" id="KW-0894">Sodium channel</keyword>
<evidence type="ECO:0000313" key="16">
    <source>
        <dbReference type="Proteomes" id="UP000659654"/>
    </source>
</evidence>
<dbReference type="OrthoDB" id="5876977at2759"/>
<name>A0A7I8XEN1_BURXY</name>
<keyword evidence="11 13" id="KW-0739">Sodium transport</keyword>
<proteinExistence type="inferred from homology"/>
<evidence type="ECO:0000256" key="1">
    <source>
        <dbReference type="ARBA" id="ARBA00004141"/>
    </source>
</evidence>